<comment type="caution">
    <text evidence="2">The sequence shown here is derived from an EMBL/GenBank/DDBJ whole genome shotgun (WGS) entry which is preliminary data.</text>
</comment>
<feature type="transmembrane region" description="Helical" evidence="1">
    <location>
        <begin position="57"/>
        <end position="84"/>
    </location>
</feature>
<dbReference type="Proteomes" id="UP000027936">
    <property type="component" value="Unassembled WGS sequence"/>
</dbReference>
<proteinExistence type="predicted"/>
<gene>
    <name evidence="2" type="ORF">M670_05000</name>
</gene>
<keyword evidence="1" id="KW-1133">Transmembrane helix</keyword>
<dbReference type="RefSeq" id="WP_035199122.1">
    <property type="nucleotide sequence ID" value="NZ_JJRY01000048.1"/>
</dbReference>
<accession>A0A072NFX9</accession>
<protein>
    <submittedName>
        <fullName evidence="2">Uncharacterized protein</fullName>
    </submittedName>
</protein>
<evidence type="ECO:0000313" key="2">
    <source>
        <dbReference type="EMBL" id="KEF35838.1"/>
    </source>
</evidence>
<dbReference type="EMBL" id="JJRY01000048">
    <property type="protein sequence ID" value="KEF35838.1"/>
    <property type="molecule type" value="Genomic_DNA"/>
</dbReference>
<reference evidence="2 3" key="1">
    <citation type="submission" date="2014-04" db="EMBL/GenBank/DDBJ databases">
        <title>Draft genome sequence of Bacillus azotoformans MEV2011, a (co-) denitrifying strain unable to grow in the presence of oxygen.</title>
        <authorList>
            <person name="Nielsen M."/>
            <person name="Schreiber L."/>
            <person name="Finster K."/>
            <person name="Schramm A."/>
        </authorList>
    </citation>
    <scope>NUCLEOTIDE SEQUENCE [LARGE SCALE GENOMIC DNA]</scope>
    <source>
        <strain evidence="2 3">MEV2011</strain>
    </source>
</reference>
<keyword evidence="1" id="KW-0472">Membrane</keyword>
<keyword evidence="1" id="KW-0812">Transmembrane</keyword>
<evidence type="ECO:0000313" key="3">
    <source>
        <dbReference type="Proteomes" id="UP000027936"/>
    </source>
</evidence>
<dbReference type="AlphaFoldDB" id="A0A072NFX9"/>
<evidence type="ECO:0000256" key="1">
    <source>
        <dbReference type="SAM" id="Phobius"/>
    </source>
</evidence>
<name>A0A072NFX9_SCHAZ</name>
<feature type="transmembrane region" description="Helical" evidence="1">
    <location>
        <begin position="7"/>
        <end position="27"/>
    </location>
</feature>
<organism evidence="2 3">
    <name type="scientific">Schinkia azotoformans MEV2011</name>
    <dbReference type="NCBI Taxonomy" id="1348973"/>
    <lineage>
        <taxon>Bacteria</taxon>
        <taxon>Bacillati</taxon>
        <taxon>Bacillota</taxon>
        <taxon>Bacilli</taxon>
        <taxon>Bacillales</taxon>
        <taxon>Bacillaceae</taxon>
        <taxon>Calidifontibacillus/Schinkia group</taxon>
        <taxon>Schinkia</taxon>
    </lineage>
</organism>
<sequence>MDLFISELFWIGCLLLFFGVGFFIALLQSQRSVWEELIKIDNEKVKSKPMKLLFWDILITFCLDYIKILCVIVLSIGIGLLIIISEIFNFQMRGLTPPSLDGISF</sequence>